<feature type="transmembrane region" description="Helical" evidence="2">
    <location>
        <begin position="12"/>
        <end position="32"/>
    </location>
</feature>
<dbReference type="EMBL" id="BMAO01021880">
    <property type="protein sequence ID" value="GFQ78070.1"/>
    <property type="molecule type" value="Genomic_DNA"/>
</dbReference>
<evidence type="ECO:0000313" key="3">
    <source>
        <dbReference type="EMBL" id="GFQ78070.1"/>
    </source>
</evidence>
<comment type="caution">
    <text evidence="3">The sequence shown here is derived from an EMBL/GenBank/DDBJ whole genome shotgun (WGS) entry which is preliminary data.</text>
</comment>
<reference evidence="3" key="1">
    <citation type="submission" date="2020-07" db="EMBL/GenBank/DDBJ databases">
        <title>Multicomponent nature underlies the extraordinary mechanical properties of spider dragline silk.</title>
        <authorList>
            <person name="Kono N."/>
            <person name="Nakamura H."/>
            <person name="Mori M."/>
            <person name="Yoshida Y."/>
            <person name="Ohtoshi R."/>
            <person name="Malay A.D."/>
            <person name="Moran D.A.P."/>
            <person name="Tomita M."/>
            <person name="Numata K."/>
            <person name="Arakawa K."/>
        </authorList>
    </citation>
    <scope>NUCLEOTIDE SEQUENCE</scope>
</reference>
<dbReference type="AlphaFoldDB" id="A0A8X6FE31"/>
<proteinExistence type="predicted"/>
<feature type="region of interest" description="Disordered" evidence="1">
    <location>
        <begin position="66"/>
        <end position="103"/>
    </location>
</feature>
<keyword evidence="4" id="KW-1185">Reference proteome</keyword>
<protein>
    <submittedName>
        <fullName evidence="3">Uncharacterized protein</fullName>
    </submittedName>
</protein>
<keyword evidence="2" id="KW-1133">Transmembrane helix</keyword>
<gene>
    <name evidence="3" type="primary">wNo_11380</name>
    <name evidence="3" type="ORF">TNCT_484841</name>
</gene>
<name>A0A8X6FE31_TRICU</name>
<feature type="compositionally biased region" description="Acidic residues" evidence="1">
    <location>
        <begin position="77"/>
        <end position="90"/>
    </location>
</feature>
<dbReference type="OrthoDB" id="8117885at2759"/>
<sequence>MVAILNITKGKNKVIVSGLAGALSALIFLTAIHIAAKIAIIVSAAAVTYLLLSLIHKIRTKKEQPAEITGVSGDKVSEDEGYSSVDEGEEKDTVKEPKRTETELEEEIIRKRAQERMEKGSLGGPINAFGEPIHVTIDAENSNPVDYTKTMVVPEKIILGMPDDKTLTQNSSSSIKIR</sequence>
<feature type="compositionally biased region" description="Basic and acidic residues" evidence="1">
    <location>
        <begin position="91"/>
        <end position="103"/>
    </location>
</feature>
<evidence type="ECO:0000256" key="2">
    <source>
        <dbReference type="SAM" id="Phobius"/>
    </source>
</evidence>
<dbReference type="Proteomes" id="UP000887116">
    <property type="component" value="Unassembled WGS sequence"/>
</dbReference>
<keyword evidence="2" id="KW-0812">Transmembrane</keyword>
<evidence type="ECO:0000313" key="4">
    <source>
        <dbReference type="Proteomes" id="UP000887116"/>
    </source>
</evidence>
<evidence type="ECO:0000256" key="1">
    <source>
        <dbReference type="SAM" id="MobiDB-lite"/>
    </source>
</evidence>
<organism evidence="3 4">
    <name type="scientific">Trichonephila clavata</name>
    <name type="common">Joro spider</name>
    <name type="synonym">Nephila clavata</name>
    <dbReference type="NCBI Taxonomy" id="2740835"/>
    <lineage>
        <taxon>Eukaryota</taxon>
        <taxon>Metazoa</taxon>
        <taxon>Ecdysozoa</taxon>
        <taxon>Arthropoda</taxon>
        <taxon>Chelicerata</taxon>
        <taxon>Arachnida</taxon>
        <taxon>Araneae</taxon>
        <taxon>Araneomorphae</taxon>
        <taxon>Entelegynae</taxon>
        <taxon>Araneoidea</taxon>
        <taxon>Nephilidae</taxon>
        <taxon>Trichonephila</taxon>
    </lineage>
</organism>
<accession>A0A8X6FE31</accession>
<keyword evidence="2" id="KW-0472">Membrane</keyword>
<feature type="transmembrane region" description="Helical" evidence="2">
    <location>
        <begin position="38"/>
        <end position="55"/>
    </location>
</feature>